<comment type="caution">
    <text evidence="1">The sequence shown here is derived from an EMBL/GenBank/DDBJ whole genome shotgun (WGS) entry which is preliminary data.</text>
</comment>
<dbReference type="AlphaFoldDB" id="A0A9W8IXR8"/>
<sequence length="90" mass="9950">MSDGSCMRFNNAAQRVLGNTARPVIRVEETTDYENRWFAEAMFVGPSGNDLGVVVGQGSAPKKQMAKDIAAKSGLEWLRYQYPLVDFSGF</sequence>
<organism evidence="1 2">
    <name type="scientific">Candolleomyces eurysporus</name>
    <dbReference type="NCBI Taxonomy" id="2828524"/>
    <lineage>
        <taxon>Eukaryota</taxon>
        <taxon>Fungi</taxon>
        <taxon>Dikarya</taxon>
        <taxon>Basidiomycota</taxon>
        <taxon>Agaricomycotina</taxon>
        <taxon>Agaricomycetes</taxon>
        <taxon>Agaricomycetidae</taxon>
        <taxon>Agaricales</taxon>
        <taxon>Agaricineae</taxon>
        <taxon>Psathyrellaceae</taxon>
        <taxon>Candolleomyces</taxon>
    </lineage>
</organism>
<evidence type="ECO:0000313" key="2">
    <source>
        <dbReference type="Proteomes" id="UP001140091"/>
    </source>
</evidence>
<dbReference type="Proteomes" id="UP001140091">
    <property type="component" value="Unassembled WGS sequence"/>
</dbReference>
<keyword evidence="2" id="KW-1185">Reference proteome</keyword>
<feature type="non-terminal residue" evidence="1">
    <location>
        <position position="1"/>
    </location>
</feature>
<accession>A0A9W8IXR8</accession>
<name>A0A9W8IXR8_9AGAR</name>
<gene>
    <name evidence="1" type="ORF">H1R20_g14436</name>
</gene>
<dbReference type="OrthoDB" id="2840728at2759"/>
<proteinExistence type="predicted"/>
<evidence type="ECO:0000313" key="1">
    <source>
        <dbReference type="EMBL" id="KAJ2922649.1"/>
    </source>
</evidence>
<reference evidence="1" key="1">
    <citation type="submission" date="2022-06" db="EMBL/GenBank/DDBJ databases">
        <title>Genome Sequence of Candolleomyces eurysporus.</title>
        <authorList>
            <person name="Buettner E."/>
        </authorList>
    </citation>
    <scope>NUCLEOTIDE SEQUENCE</scope>
    <source>
        <strain evidence="1">VTCC 930004</strain>
    </source>
</reference>
<protein>
    <submittedName>
        <fullName evidence="1">Uncharacterized protein</fullName>
    </submittedName>
</protein>
<dbReference type="EMBL" id="JANBPK010001480">
    <property type="protein sequence ID" value="KAJ2922649.1"/>
    <property type="molecule type" value="Genomic_DNA"/>
</dbReference>